<name>A0A8R1Y2E0_ONCVO</name>
<accession>A0A8R1Y2E0</accession>
<evidence type="ECO:0000313" key="2">
    <source>
        <dbReference type="Proteomes" id="UP000024404"/>
    </source>
</evidence>
<organism evidence="1 2">
    <name type="scientific">Onchocerca volvulus</name>
    <dbReference type="NCBI Taxonomy" id="6282"/>
    <lineage>
        <taxon>Eukaryota</taxon>
        <taxon>Metazoa</taxon>
        <taxon>Ecdysozoa</taxon>
        <taxon>Nematoda</taxon>
        <taxon>Chromadorea</taxon>
        <taxon>Rhabditida</taxon>
        <taxon>Spirurina</taxon>
        <taxon>Spiruromorpha</taxon>
        <taxon>Filarioidea</taxon>
        <taxon>Onchocercidae</taxon>
        <taxon>Onchocerca</taxon>
    </lineage>
</organism>
<dbReference type="Proteomes" id="UP000024404">
    <property type="component" value="Unassembled WGS sequence"/>
</dbReference>
<dbReference type="EnsemblMetazoa" id="OVOC6806.1">
    <property type="protein sequence ID" value="OVOC6806.1"/>
    <property type="gene ID" value="WBGene00243615"/>
</dbReference>
<proteinExistence type="predicted"/>
<sequence length="42" mass="4727">MTANGDIPESLEEINLKMNATTDEVSLIKIITEFVMMLIRSD</sequence>
<dbReference type="AlphaFoldDB" id="A0A8R1Y2E0"/>
<keyword evidence="2" id="KW-1185">Reference proteome</keyword>
<reference evidence="1" key="2">
    <citation type="submission" date="2022-06" db="UniProtKB">
        <authorList>
            <consortium name="EnsemblMetazoa"/>
        </authorList>
    </citation>
    <scope>IDENTIFICATION</scope>
</reference>
<dbReference type="EMBL" id="CMVM020000181">
    <property type="status" value="NOT_ANNOTATED_CDS"/>
    <property type="molecule type" value="Genomic_DNA"/>
</dbReference>
<reference evidence="2" key="1">
    <citation type="submission" date="2013-10" db="EMBL/GenBank/DDBJ databases">
        <title>Genome sequencing of Onchocerca volvulus.</title>
        <authorList>
            <person name="Cotton J."/>
            <person name="Tsai J."/>
            <person name="Stanley E."/>
            <person name="Tracey A."/>
            <person name="Holroyd N."/>
            <person name="Lustigman S."/>
            <person name="Berriman M."/>
        </authorList>
    </citation>
    <scope>NUCLEOTIDE SEQUENCE</scope>
</reference>
<evidence type="ECO:0000313" key="1">
    <source>
        <dbReference type="EnsemblMetazoa" id="OVOC6806.1"/>
    </source>
</evidence>
<protein>
    <submittedName>
        <fullName evidence="1">Uncharacterized protein</fullName>
    </submittedName>
</protein>